<protein>
    <submittedName>
        <fullName evidence="1">Uncharacterized protein</fullName>
    </submittedName>
</protein>
<dbReference type="Proteomes" id="UP000287651">
    <property type="component" value="Unassembled WGS sequence"/>
</dbReference>
<evidence type="ECO:0000313" key="2">
    <source>
        <dbReference type="Proteomes" id="UP000287651"/>
    </source>
</evidence>
<comment type="caution">
    <text evidence="1">The sequence shown here is derived from an EMBL/GenBank/DDBJ whole genome shotgun (WGS) entry which is preliminary data.</text>
</comment>
<name>A0A426XHB8_ENSVE</name>
<organism evidence="1 2">
    <name type="scientific">Ensete ventricosum</name>
    <name type="common">Abyssinian banana</name>
    <name type="synonym">Musa ensete</name>
    <dbReference type="NCBI Taxonomy" id="4639"/>
    <lineage>
        <taxon>Eukaryota</taxon>
        <taxon>Viridiplantae</taxon>
        <taxon>Streptophyta</taxon>
        <taxon>Embryophyta</taxon>
        <taxon>Tracheophyta</taxon>
        <taxon>Spermatophyta</taxon>
        <taxon>Magnoliopsida</taxon>
        <taxon>Liliopsida</taxon>
        <taxon>Zingiberales</taxon>
        <taxon>Musaceae</taxon>
        <taxon>Ensete</taxon>
    </lineage>
</organism>
<proteinExistence type="predicted"/>
<accession>A0A426XHB8</accession>
<dbReference type="AlphaFoldDB" id="A0A426XHB8"/>
<dbReference type="EMBL" id="AMZH03020789">
    <property type="protein sequence ID" value="RRT38854.1"/>
    <property type="molecule type" value="Genomic_DNA"/>
</dbReference>
<gene>
    <name evidence="1" type="ORF">B296_00048757</name>
</gene>
<evidence type="ECO:0000313" key="1">
    <source>
        <dbReference type="EMBL" id="RRT38854.1"/>
    </source>
</evidence>
<reference evidence="1 2" key="1">
    <citation type="journal article" date="2014" name="Agronomy (Basel)">
        <title>A Draft Genome Sequence for Ensete ventricosum, the Drought-Tolerant Tree Against Hunger.</title>
        <authorList>
            <person name="Harrison J."/>
            <person name="Moore K.A."/>
            <person name="Paszkiewicz K."/>
            <person name="Jones T."/>
            <person name="Grant M."/>
            <person name="Ambacheew D."/>
            <person name="Muzemil S."/>
            <person name="Studholme D.J."/>
        </authorList>
    </citation>
    <scope>NUCLEOTIDE SEQUENCE [LARGE SCALE GENOMIC DNA]</scope>
</reference>
<sequence length="191" mass="21361">MKRNLCPHFFSGIRQRHPHFSLASSNNILLILLEKDRAAPLRLAVCSNRQSPTTATQDEASLGSCHPSTYINRSDLLLVLPQERCHSCSLPTTAHRLPPLPRRLRNCSYSLKPPRTSPTPGSWSSLCRSTIGEFLPPLVFLLVASSLSETPRSSSHQVKFLITPIEERFPYSPQTFRYLLALATVISSSPR</sequence>